<reference evidence="3 4" key="1">
    <citation type="submission" date="2023-11" db="EMBL/GenBank/DDBJ databases">
        <title>Lentzea sokolovensis, sp. nov., Lentzea kristufkii, sp. nov., and Lentzea miocenensis, sp. nov., rare actinobacteria from Sokolov Coal Basin, Miocene lacustrine sediment, Czech Republic.</title>
        <authorList>
            <person name="Lara A."/>
            <person name="Kotroba L."/>
            <person name="Nouioui I."/>
            <person name="Neumann-Schaal M."/>
            <person name="Mast Y."/>
            <person name="Chronakova A."/>
        </authorList>
    </citation>
    <scope>NUCLEOTIDE SEQUENCE [LARGE SCALE GENOMIC DNA]</scope>
    <source>
        <strain evidence="3 4">BCCO 10_0798</strain>
    </source>
</reference>
<dbReference type="InterPro" id="IPR036291">
    <property type="entry name" value="NAD(P)-bd_dom_sf"/>
</dbReference>
<dbReference type="SUPFAM" id="SSF51735">
    <property type="entry name" value="NAD(P)-binding Rossmann-fold domains"/>
    <property type="match status" value="1"/>
</dbReference>
<dbReference type="Gene3D" id="3.40.50.261">
    <property type="entry name" value="Succinyl-CoA synthetase domains"/>
    <property type="match status" value="2"/>
</dbReference>
<accession>A0ABU4TTM0</accession>
<keyword evidence="1" id="KW-0067">ATP-binding</keyword>
<keyword evidence="1" id="KW-0547">Nucleotide-binding</keyword>
<dbReference type="InterPro" id="IPR013815">
    <property type="entry name" value="ATP_grasp_subdomain_1"/>
</dbReference>
<evidence type="ECO:0000259" key="2">
    <source>
        <dbReference type="PROSITE" id="PS50975"/>
    </source>
</evidence>
<dbReference type="RefSeq" id="WP_319985548.1">
    <property type="nucleotide sequence ID" value="NZ_JAXAVV010000009.1"/>
</dbReference>
<dbReference type="PANTHER" id="PTHR42793">
    <property type="entry name" value="COA BINDING DOMAIN CONTAINING PROTEIN"/>
    <property type="match status" value="1"/>
</dbReference>
<dbReference type="Pfam" id="PF13607">
    <property type="entry name" value="Succ_CoA_lig"/>
    <property type="match status" value="1"/>
</dbReference>
<dbReference type="PROSITE" id="PS50975">
    <property type="entry name" value="ATP_GRASP"/>
    <property type="match status" value="1"/>
</dbReference>
<dbReference type="InterPro" id="IPR003781">
    <property type="entry name" value="CoA-bd"/>
</dbReference>
<keyword evidence="4" id="KW-1185">Reference proteome</keyword>
<dbReference type="InterPro" id="IPR032875">
    <property type="entry name" value="Succ_CoA_lig_flav_dom"/>
</dbReference>
<dbReference type="InterPro" id="IPR016102">
    <property type="entry name" value="Succinyl-CoA_synth-like"/>
</dbReference>
<keyword evidence="3" id="KW-0436">Ligase</keyword>
<proteinExistence type="predicted"/>
<dbReference type="SUPFAM" id="SSF56059">
    <property type="entry name" value="Glutathione synthetase ATP-binding domain-like"/>
    <property type="match status" value="1"/>
</dbReference>
<dbReference type="InterPro" id="IPR043938">
    <property type="entry name" value="Ligase_CoA_dom"/>
</dbReference>
<dbReference type="Pfam" id="PF13549">
    <property type="entry name" value="ATP-grasp_5"/>
    <property type="match status" value="1"/>
</dbReference>
<dbReference type="GO" id="GO:0016874">
    <property type="term" value="F:ligase activity"/>
    <property type="evidence" value="ECO:0007669"/>
    <property type="project" value="UniProtKB-KW"/>
</dbReference>
<organism evidence="3 4">
    <name type="scientific">Lentzea kristufekii</name>
    <dbReference type="NCBI Taxonomy" id="3095430"/>
    <lineage>
        <taxon>Bacteria</taxon>
        <taxon>Bacillati</taxon>
        <taxon>Actinomycetota</taxon>
        <taxon>Actinomycetes</taxon>
        <taxon>Pseudonocardiales</taxon>
        <taxon>Pseudonocardiaceae</taxon>
        <taxon>Lentzea</taxon>
    </lineage>
</organism>
<comment type="caution">
    <text evidence="3">The sequence shown here is derived from an EMBL/GenBank/DDBJ whole genome shotgun (WGS) entry which is preliminary data.</text>
</comment>
<dbReference type="EMBL" id="JAXAVV010000009">
    <property type="protein sequence ID" value="MDX8051625.1"/>
    <property type="molecule type" value="Genomic_DNA"/>
</dbReference>
<name>A0ABU4TTM0_9PSEU</name>
<dbReference type="Gene3D" id="3.30.470.20">
    <property type="entry name" value="ATP-grasp fold, B domain"/>
    <property type="match status" value="1"/>
</dbReference>
<dbReference type="Gene3D" id="3.30.1490.20">
    <property type="entry name" value="ATP-grasp fold, A domain"/>
    <property type="match status" value="1"/>
</dbReference>
<dbReference type="PANTHER" id="PTHR42793:SF1">
    <property type="entry name" value="PEPTIDYL-LYSINE N-ACETYLTRANSFERASE PATZ"/>
    <property type="match status" value="1"/>
</dbReference>
<dbReference type="SMART" id="SM00881">
    <property type="entry name" value="CoA_binding"/>
    <property type="match status" value="1"/>
</dbReference>
<dbReference type="InterPro" id="IPR011761">
    <property type="entry name" value="ATP-grasp"/>
</dbReference>
<gene>
    <name evidence="3" type="ORF">SK571_19730</name>
</gene>
<dbReference type="Pfam" id="PF19045">
    <property type="entry name" value="Ligase_CoA_2"/>
    <property type="match status" value="1"/>
</dbReference>
<dbReference type="Pfam" id="PF13380">
    <property type="entry name" value="CoA_binding_2"/>
    <property type="match status" value="1"/>
</dbReference>
<feature type="domain" description="ATP-grasp" evidence="2">
    <location>
        <begin position="32"/>
        <end position="68"/>
    </location>
</feature>
<dbReference type="SUPFAM" id="SSF52210">
    <property type="entry name" value="Succinyl-CoA synthetase domains"/>
    <property type="match status" value="2"/>
</dbReference>
<evidence type="ECO:0000256" key="1">
    <source>
        <dbReference type="PROSITE-ProRule" id="PRU00409"/>
    </source>
</evidence>
<protein>
    <submittedName>
        <fullName evidence="3">Acetate--CoA ligase family protein</fullName>
    </submittedName>
</protein>
<sequence length="715" mass="75262">MPDNGYDRAAVENVLAKVRAEGRSSLTAPEGKRVCDAYGIATPAEALAKSSEGAVAFAEEIGYPVVLKIVSPDVLHKTEAGGVLVGLRNAGEVAEGYRTIIHNARNYKADADVTGVQVQQQLPTGKEVHEVIVGATTDETFGKIVAFGLGGILVEVLKDVTFRLAPTSPDEALSMVDGIAAAEILRGVRGAQGVDAGKLADLIHRVSDLVTDFPQLAEVDLNPVLATPSGATAVDVRILVDEDAAKQPHRFTQDEILASMNRIMRPNAVAVIGASNEEGKIGNSVMKNLVNGGYRGEIYPINPKADEILDRKAFAGIGDVPGDIDVAVFAIPAKFVPAALEEVGKKGVGGAIMIPSGFGETGNIELQNEIVAIARKHGVRILGPNIYGYYYTPENLSATFCTPYDVKGGVALTSQSGGIGMAILGFSRSAGMGVSSIVGVGNKADIDEDDLLTFFESDPNTQLVAMHLEDLKDGRSFAETAKRVSAKKPVVVLKAGRTDQGAKAASSHTGALAGNDRVYDDILRQSGVIRAPGLNDLLEYARGIPLLATPKGENVVIITGAGGSGVLLSDACVDNGLSLMNIPDDLDAAFRKFIPPFGAAGNPVDITGGEPPSTYRNTIALGLADDRIHSLILGYWHTIVTPPMVFAKLVVDVVEEYRANGIHKPVVASLAGDVEVEEASEYLYRHGVVAYPYTTEKPVAVLGAKYRWARAAGLL</sequence>
<dbReference type="Gene3D" id="3.40.50.720">
    <property type="entry name" value="NAD(P)-binding Rossmann-like Domain"/>
    <property type="match status" value="1"/>
</dbReference>
<evidence type="ECO:0000313" key="4">
    <source>
        <dbReference type="Proteomes" id="UP001271792"/>
    </source>
</evidence>
<dbReference type="Proteomes" id="UP001271792">
    <property type="component" value="Unassembled WGS sequence"/>
</dbReference>
<evidence type="ECO:0000313" key="3">
    <source>
        <dbReference type="EMBL" id="MDX8051625.1"/>
    </source>
</evidence>